<evidence type="ECO:0000313" key="9">
    <source>
        <dbReference type="Proteomes" id="UP000076632"/>
    </source>
</evidence>
<feature type="compositionally biased region" description="Basic and acidic residues" evidence="5">
    <location>
        <begin position="1"/>
        <end position="15"/>
    </location>
</feature>
<reference evidence="8 9" key="1">
    <citation type="journal article" date="2016" name="Fungal Biol.">
        <title>The genome of Xylona heveae provides a window into fungal endophytism.</title>
        <authorList>
            <person name="Gazis R."/>
            <person name="Kuo A."/>
            <person name="Riley R."/>
            <person name="LaButti K."/>
            <person name="Lipzen A."/>
            <person name="Lin J."/>
            <person name="Amirebrahimi M."/>
            <person name="Hesse C.N."/>
            <person name="Spatafora J.W."/>
            <person name="Henrissat B."/>
            <person name="Hainaut M."/>
            <person name="Grigoriev I.V."/>
            <person name="Hibbett D.S."/>
        </authorList>
    </citation>
    <scope>NUCLEOTIDE SEQUENCE [LARGE SCALE GENOMIC DNA]</scope>
    <source>
        <strain evidence="8 9">TC161</strain>
    </source>
</reference>
<keyword evidence="2 6" id="KW-0812">Transmembrane</keyword>
<dbReference type="EMBL" id="KV407457">
    <property type="protein sequence ID" value="KZF23589.1"/>
    <property type="molecule type" value="Genomic_DNA"/>
</dbReference>
<dbReference type="FunCoup" id="A0A165HIY9">
    <property type="interactions" value="57"/>
</dbReference>
<feature type="region of interest" description="Disordered" evidence="5">
    <location>
        <begin position="1"/>
        <end position="68"/>
    </location>
</feature>
<feature type="compositionally biased region" description="Low complexity" evidence="5">
    <location>
        <begin position="613"/>
        <end position="647"/>
    </location>
</feature>
<feature type="compositionally biased region" description="Low complexity" evidence="5">
    <location>
        <begin position="534"/>
        <end position="560"/>
    </location>
</feature>
<dbReference type="Proteomes" id="UP000076632">
    <property type="component" value="Unassembled WGS sequence"/>
</dbReference>
<dbReference type="InterPro" id="IPR052816">
    <property type="entry name" value="Peroxisomal_Membrane_PEX28-32"/>
</dbReference>
<evidence type="ECO:0000313" key="8">
    <source>
        <dbReference type="EMBL" id="KZF23589.1"/>
    </source>
</evidence>
<feature type="compositionally biased region" description="Low complexity" evidence="5">
    <location>
        <begin position="493"/>
        <end position="502"/>
    </location>
</feature>
<dbReference type="GeneID" id="28901124"/>
<feature type="compositionally biased region" description="Basic and acidic residues" evidence="5">
    <location>
        <begin position="482"/>
        <end position="491"/>
    </location>
</feature>
<evidence type="ECO:0000256" key="1">
    <source>
        <dbReference type="ARBA" id="ARBA00004141"/>
    </source>
</evidence>
<feature type="transmembrane region" description="Helical" evidence="6">
    <location>
        <begin position="263"/>
        <end position="283"/>
    </location>
</feature>
<feature type="compositionally biased region" description="Polar residues" evidence="5">
    <location>
        <begin position="511"/>
        <end position="533"/>
    </location>
</feature>
<dbReference type="InParanoid" id="A0A165HIY9"/>
<gene>
    <name evidence="8" type="ORF">L228DRAFT_282300</name>
</gene>
<dbReference type="RefSeq" id="XP_018189144.1">
    <property type="nucleotide sequence ID" value="XM_018335987.1"/>
</dbReference>
<comment type="subcellular location">
    <subcellularLocation>
        <location evidence="1">Membrane</location>
        <topology evidence="1">Multi-pass membrane protein</topology>
    </subcellularLocation>
</comment>
<accession>A0A165HIY9</accession>
<dbReference type="STRING" id="1328760.A0A165HIY9"/>
<evidence type="ECO:0000259" key="7">
    <source>
        <dbReference type="Pfam" id="PF06398"/>
    </source>
</evidence>
<keyword evidence="9" id="KW-1185">Reference proteome</keyword>
<feature type="transmembrane region" description="Helical" evidence="6">
    <location>
        <begin position="165"/>
        <end position="187"/>
    </location>
</feature>
<dbReference type="AlphaFoldDB" id="A0A165HIY9"/>
<feature type="domain" description="TECPR1-like DysF" evidence="7">
    <location>
        <begin position="111"/>
        <end position="468"/>
    </location>
</feature>
<feature type="compositionally biased region" description="Low complexity" evidence="5">
    <location>
        <begin position="445"/>
        <end position="475"/>
    </location>
</feature>
<dbReference type="GO" id="GO:0005778">
    <property type="term" value="C:peroxisomal membrane"/>
    <property type="evidence" value="ECO:0007669"/>
    <property type="project" value="TreeGrafter"/>
</dbReference>
<keyword evidence="4 6" id="KW-0472">Membrane</keyword>
<dbReference type="GO" id="GO:0007031">
    <property type="term" value="P:peroxisome organization"/>
    <property type="evidence" value="ECO:0007669"/>
    <property type="project" value="UniProtKB-ARBA"/>
</dbReference>
<dbReference type="PANTHER" id="PTHR28304">
    <property type="entry name" value="PEROXISOMAL MEMBRANE PROTEIN PEX29"/>
    <property type="match status" value="1"/>
</dbReference>
<feature type="region of interest" description="Disordered" evidence="5">
    <location>
        <begin position="445"/>
        <end position="661"/>
    </location>
</feature>
<feature type="compositionally biased region" description="Polar residues" evidence="5">
    <location>
        <begin position="55"/>
        <end position="68"/>
    </location>
</feature>
<protein>
    <submittedName>
        <fullName evidence="8">Pex24p-domain-containing protein</fullName>
    </submittedName>
</protein>
<feature type="region of interest" description="Disordered" evidence="5">
    <location>
        <begin position="90"/>
        <end position="109"/>
    </location>
</feature>
<organism evidence="8 9">
    <name type="scientific">Xylona heveae (strain CBS 132557 / TC161)</name>
    <dbReference type="NCBI Taxonomy" id="1328760"/>
    <lineage>
        <taxon>Eukaryota</taxon>
        <taxon>Fungi</taxon>
        <taxon>Dikarya</taxon>
        <taxon>Ascomycota</taxon>
        <taxon>Pezizomycotina</taxon>
        <taxon>Xylonomycetes</taxon>
        <taxon>Xylonales</taxon>
        <taxon>Xylonaceae</taxon>
        <taxon>Xylona</taxon>
    </lineage>
</organism>
<feature type="compositionally biased region" description="Basic and acidic residues" evidence="5">
    <location>
        <begin position="570"/>
        <end position="588"/>
    </location>
</feature>
<dbReference type="OrthoDB" id="74314at2759"/>
<evidence type="ECO:0000256" key="6">
    <source>
        <dbReference type="SAM" id="Phobius"/>
    </source>
</evidence>
<evidence type="ECO:0000256" key="5">
    <source>
        <dbReference type="SAM" id="MobiDB-lite"/>
    </source>
</evidence>
<feature type="compositionally biased region" description="Basic residues" evidence="5">
    <location>
        <begin position="651"/>
        <end position="661"/>
    </location>
</feature>
<proteinExistence type="predicted"/>
<dbReference type="Pfam" id="PF06398">
    <property type="entry name" value="Pex24p"/>
    <property type="match status" value="1"/>
</dbReference>
<dbReference type="InterPro" id="IPR010482">
    <property type="entry name" value="TECPR1-like_DysF"/>
</dbReference>
<sequence length="682" mass="74947">MDEYRAEAFSNRDEPIPVVAGGNGARASDKNTSSQDAPATATTGADDRALDEDTASSTPSNKKSKTRNSLQDRLFSMLMKQIIPSDEIQDDIFETPGRKTPSSSSSYENRPGFSLPLMTSNFRRFNARIGVVFVFQNRVIQLLSWKTPTHTLSFLFVYTFFCLEPTLLATLPIVVVLFFIMVPAFIVRHPPPPIRLPTDAAYSMDGPPLAPPQQVKPASEMSRDFFRNMRDLQNCMEDFSQVHDKTIALVAPRTNFSNEPLSSALFLGLFATASLLFITSHLVPWRTIFLVAGWVGTCLGHPSVQDAIESLRKEDHVVSREKQIQGWLDQWITRDIVLDSAPETREVEIFELQRRDASGASDEWEGWVFSPSPYDPLSPTRISGDRPRGARFFVDVEPPHGWEWSDKKWALDLLSREWVEERMITGVEIETEGERWVYDLDEPTSTSASWASSASPSSHSSSPSSNNNNNNNNGSSKKKNQKKNDRQDDTNHSLSSSASTSSYLTGGPLPSGTTSVNASTTSLSPSIIKNTNPSSHNASTTSVNTTATSASAAPSSNSTNGKHSISSKVSNEKEKLAAKKEQAKEDKKSKKQQKGSKGNGSDAVDFGRGGSGNSNNGSGAAATAATENNRGGTSVPSSLSSSSTTATMNNPHKRGEWRRRRWIRLVKRKPVHHQRRVSVNES</sequence>
<evidence type="ECO:0000256" key="2">
    <source>
        <dbReference type="ARBA" id="ARBA00022692"/>
    </source>
</evidence>
<keyword evidence="3 6" id="KW-1133">Transmembrane helix</keyword>
<evidence type="ECO:0000256" key="3">
    <source>
        <dbReference type="ARBA" id="ARBA00022989"/>
    </source>
</evidence>
<dbReference type="OMA" id="SWIARDI"/>
<dbReference type="PANTHER" id="PTHR28304:SF2">
    <property type="entry name" value="PEROXISOMAL MEMBRANE PROTEIN PEX29"/>
    <property type="match status" value="1"/>
</dbReference>
<name>A0A165HIY9_XYLHT</name>
<evidence type="ECO:0000256" key="4">
    <source>
        <dbReference type="ARBA" id="ARBA00023136"/>
    </source>
</evidence>